<dbReference type="Gene3D" id="3.30.70.560">
    <property type="entry name" value="7,8-Dihydro-6-hydroxymethylpterin-pyrophosphokinase HPPK"/>
    <property type="match status" value="1"/>
</dbReference>
<evidence type="ECO:0000256" key="1">
    <source>
        <dbReference type="ARBA" id="ARBA00005051"/>
    </source>
</evidence>
<evidence type="ECO:0000256" key="7">
    <source>
        <dbReference type="ARBA" id="ARBA00022909"/>
    </source>
</evidence>
<comment type="pathway">
    <text evidence="1">Cofactor biosynthesis; tetrahydrofolate biosynthesis; 2-amino-4-hydroxy-6-hydroxymethyl-7,8-dihydropteridine diphosphate from 7,8-dihydroneopterin triphosphate: step 4/4.</text>
</comment>
<dbReference type="AlphaFoldDB" id="A0A0S7WV17"/>
<evidence type="ECO:0000259" key="8">
    <source>
        <dbReference type="Pfam" id="PF01288"/>
    </source>
</evidence>
<dbReference type="STRING" id="1703770.AMJ39_02270"/>
<dbReference type="GO" id="GO:0016301">
    <property type="term" value="F:kinase activity"/>
    <property type="evidence" value="ECO:0007669"/>
    <property type="project" value="UniProtKB-KW"/>
</dbReference>
<dbReference type="PANTHER" id="PTHR43071">
    <property type="entry name" value="2-AMINO-4-HYDROXY-6-HYDROXYMETHYLDIHYDROPTERIDINE PYROPHOSPHOKINASE"/>
    <property type="match status" value="1"/>
</dbReference>
<keyword evidence="6" id="KW-0067">ATP-binding</keyword>
<protein>
    <recommendedName>
        <fullName evidence="2">2-amino-4-hydroxy-6-hydroxymethyldihydropteridine diphosphokinase</fullName>
        <ecNumber evidence="2">2.7.6.3</ecNumber>
    </recommendedName>
</protein>
<evidence type="ECO:0000313" key="9">
    <source>
        <dbReference type="EMBL" id="KPJ54007.1"/>
    </source>
</evidence>
<dbReference type="Proteomes" id="UP000052008">
    <property type="component" value="Unassembled WGS sequence"/>
</dbReference>
<dbReference type="UniPathway" id="UPA00077">
    <property type="reaction ID" value="UER00155"/>
</dbReference>
<dbReference type="CDD" id="cd00483">
    <property type="entry name" value="HPPK"/>
    <property type="match status" value="1"/>
</dbReference>
<dbReference type="EC" id="2.7.6.3" evidence="2"/>
<keyword evidence="4" id="KW-0547">Nucleotide-binding</keyword>
<evidence type="ECO:0000256" key="3">
    <source>
        <dbReference type="ARBA" id="ARBA00022679"/>
    </source>
</evidence>
<dbReference type="PANTHER" id="PTHR43071:SF1">
    <property type="entry name" value="2-AMINO-4-HYDROXY-6-HYDROXYMETHYLDIHYDROPTERIDINE PYROPHOSPHOKINASE"/>
    <property type="match status" value="1"/>
</dbReference>
<reference evidence="9 10" key="1">
    <citation type="journal article" date="2015" name="Microbiome">
        <title>Genomic resolution of linkages in carbon, nitrogen, and sulfur cycling among widespread estuary sediment bacteria.</title>
        <authorList>
            <person name="Baker B.J."/>
            <person name="Lazar C.S."/>
            <person name="Teske A.P."/>
            <person name="Dick G.J."/>
        </authorList>
    </citation>
    <scope>NUCLEOTIDE SEQUENCE [LARGE SCALE GENOMIC DNA]</scope>
    <source>
        <strain evidence="9">DG_24</strain>
    </source>
</reference>
<keyword evidence="5" id="KW-0418">Kinase</keyword>
<dbReference type="PATRIC" id="fig|1703770.3.peg.693"/>
<dbReference type="GO" id="GO:0003848">
    <property type="term" value="F:2-amino-4-hydroxy-6-hydroxymethyldihydropteridine diphosphokinase activity"/>
    <property type="evidence" value="ECO:0007669"/>
    <property type="project" value="UniProtKB-EC"/>
</dbReference>
<proteinExistence type="predicted"/>
<evidence type="ECO:0000313" key="10">
    <source>
        <dbReference type="Proteomes" id="UP000052008"/>
    </source>
</evidence>
<gene>
    <name evidence="9" type="ORF">AMJ39_02270</name>
</gene>
<dbReference type="EMBL" id="LIZS01000008">
    <property type="protein sequence ID" value="KPJ54007.1"/>
    <property type="molecule type" value="Genomic_DNA"/>
</dbReference>
<dbReference type="InterPro" id="IPR000550">
    <property type="entry name" value="Hppk"/>
</dbReference>
<dbReference type="InterPro" id="IPR035907">
    <property type="entry name" value="Hppk_sf"/>
</dbReference>
<feature type="domain" description="7,8-dihydro-6-hydroxymethylpterin-pyrophosphokinase" evidence="8">
    <location>
        <begin position="13"/>
        <end position="140"/>
    </location>
</feature>
<keyword evidence="7" id="KW-0289">Folate biosynthesis</keyword>
<dbReference type="GO" id="GO:0046654">
    <property type="term" value="P:tetrahydrofolate biosynthetic process"/>
    <property type="evidence" value="ECO:0007669"/>
    <property type="project" value="UniProtKB-UniPathway"/>
</dbReference>
<evidence type="ECO:0000256" key="4">
    <source>
        <dbReference type="ARBA" id="ARBA00022741"/>
    </source>
</evidence>
<evidence type="ECO:0000256" key="5">
    <source>
        <dbReference type="ARBA" id="ARBA00022777"/>
    </source>
</evidence>
<accession>A0A0S7WV17</accession>
<dbReference type="SUPFAM" id="SSF55083">
    <property type="entry name" value="6-hydroxymethyl-7,8-dihydropterin pyrophosphokinase, HPPK"/>
    <property type="match status" value="1"/>
</dbReference>
<dbReference type="GO" id="GO:0005524">
    <property type="term" value="F:ATP binding"/>
    <property type="evidence" value="ECO:0007669"/>
    <property type="project" value="UniProtKB-KW"/>
</dbReference>
<evidence type="ECO:0000256" key="2">
    <source>
        <dbReference type="ARBA" id="ARBA00013253"/>
    </source>
</evidence>
<organism evidence="9 10">
    <name type="scientific">candidate division TA06 bacterium DG_24</name>
    <dbReference type="NCBI Taxonomy" id="1703770"/>
    <lineage>
        <taxon>Bacteria</taxon>
        <taxon>Bacteria division TA06</taxon>
    </lineage>
</organism>
<sequence length="178" mass="19859">MSDESDQEASIAFIGLGSNMGDRLANLEDGVVRLARNPSVSLIGRSRLYETEPVGGPPECKYLNAVVSIETVLRPTELLALLRDIERALGRRPHRRFEPRTLDLDILLYGTMLVEEDALVIPHPRMCERAFVLVPLAEIAADFVHPRCGLPISTLLDRVEGRQGVRLYGSDRWKNLAT</sequence>
<keyword evidence="3" id="KW-0808">Transferase</keyword>
<name>A0A0S7WV17_UNCT6</name>
<evidence type="ECO:0000256" key="6">
    <source>
        <dbReference type="ARBA" id="ARBA00022840"/>
    </source>
</evidence>
<dbReference type="Pfam" id="PF01288">
    <property type="entry name" value="HPPK"/>
    <property type="match status" value="1"/>
</dbReference>
<dbReference type="NCBIfam" id="TIGR01498">
    <property type="entry name" value="folK"/>
    <property type="match status" value="1"/>
</dbReference>
<comment type="caution">
    <text evidence="9">The sequence shown here is derived from an EMBL/GenBank/DDBJ whole genome shotgun (WGS) entry which is preliminary data.</text>
</comment>
<dbReference type="GO" id="GO:0046656">
    <property type="term" value="P:folic acid biosynthetic process"/>
    <property type="evidence" value="ECO:0007669"/>
    <property type="project" value="UniProtKB-KW"/>
</dbReference>